<comment type="pathway">
    <text evidence="2">Amino-acid biosynthesis; L-cysteine biosynthesis; L-cysteine from L-serine: step 1/2.</text>
</comment>
<evidence type="ECO:0000256" key="4">
    <source>
        <dbReference type="ARBA" id="ARBA00007274"/>
    </source>
</evidence>
<keyword evidence="11" id="KW-0198">Cysteine biosynthesis</keyword>
<dbReference type="UniPathway" id="UPA00136">
    <property type="reaction ID" value="UER00199"/>
</dbReference>
<dbReference type="GO" id="GO:0006535">
    <property type="term" value="P:cysteine biosynthetic process from serine"/>
    <property type="evidence" value="ECO:0007669"/>
    <property type="project" value="InterPro"/>
</dbReference>
<dbReference type="NCBIfam" id="NF041874">
    <property type="entry name" value="EPS_EpsC"/>
    <property type="match status" value="1"/>
</dbReference>
<dbReference type="NCBIfam" id="TIGR01172">
    <property type="entry name" value="cysE"/>
    <property type="match status" value="1"/>
</dbReference>
<evidence type="ECO:0000256" key="5">
    <source>
        <dbReference type="ARBA" id="ARBA00013266"/>
    </source>
</evidence>
<dbReference type="AlphaFoldDB" id="A0A6A8M5I7"/>
<evidence type="ECO:0000256" key="7">
    <source>
        <dbReference type="ARBA" id="ARBA00022605"/>
    </source>
</evidence>
<organism evidence="14">
    <name type="scientific">Baileyella intestinalis</name>
    <dbReference type="NCBI Taxonomy" id="2606709"/>
    <lineage>
        <taxon>Bacteria</taxon>
        <taxon>Bacillati</taxon>
        <taxon>Bacillota</taxon>
        <taxon>Clostridia</taxon>
        <taxon>Peptostreptococcales</taxon>
        <taxon>Anaerovoracaceae</taxon>
        <taxon>Baileyella</taxon>
    </lineage>
</organism>
<dbReference type="InterPro" id="IPR001451">
    <property type="entry name" value="Hexapep"/>
</dbReference>
<evidence type="ECO:0000256" key="2">
    <source>
        <dbReference type="ARBA" id="ARBA00004876"/>
    </source>
</evidence>
<dbReference type="EC" id="2.3.1.30" evidence="5"/>
<dbReference type="SUPFAM" id="SSF51161">
    <property type="entry name" value="Trimeric LpxA-like enzymes"/>
    <property type="match status" value="1"/>
</dbReference>
<dbReference type="InterPro" id="IPR005881">
    <property type="entry name" value="Ser_O-AcTrfase"/>
</dbReference>
<proteinExistence type="inferred from homology"/>
<dbReference type="GO" id="GO:0009001">
    <property type="term" value="F:serine O-acetyltransferase activity"/>
    <property type="evidence" value="ECO:0007669"/>
    <property type="project" value="UniProtKB-EC"/>
</dbReference>
<keyword evidence="10" id="KW-0862">Zinc</keyword>
<comment type="caution">
    <text evidence="14">The sequence shown here is derived from an EMBL/GenBank/DDBJ whole genome shotgun (WGS) entry which is preliminary data.</text>
</comment>
<evidence type="ECO:0000256" key="3">
    <source>
        <dbReference type="ARBA" id="ARBA00005988"/>
    </source>
</evidence>
<accession>A0A6A8M5I7</accession>
<evidence type="ECO:0000313" key="14">
    <source>
        <dbReference type="EMBL" id="MST68201.1"/>
    </source>
</evidence>
<name>A0A6A8M5I7_9FIRM</name>
<gene>
    <name evidence="14" type="primary">cysE</name>
    <name evidence="14" type="ORF">FYJ66_01080</name>
</gene>
<reference evidence="14" key="1">
    <citation type="submission" date="2019-09" db="EMBL/GenBank/DDBJ databases">
        <title>In-depth cultivation of the pig gut microbiome towards novel bacterial diversity and tailored functional studies.</title>
        <authorList>
            <person name="Wylensek D."/>
            <person name="Hitch T.C.A."/>
            <person name="Clavel T."/>
        </authorList>
    </citation>
    <scope>NUCLEOTIDE SEQUENCE</scope>
    <source>
        <strain evidence="14">RF-744-FAT-WT-3</strain>
    </source>
</reference>
<dbReference type="InterPro" id="IPR057247">
    <property type="entry name" value="CARBOXYPEPT_ZN_2"/>
</dbReference>
<evidence type="ECO:0000256" key="1">
    <source>
        <dbReference type="ARBA" id="ARBA00001947"/>
    </source>
</evidence>
<dbReference type="EMBL" id="VUNB01000001">
    <property type="protein sequence ID" value="MST68201.1"/>
    <property type="molecule type" value="Genomic_DNA"/>
</dbReference>
<keyword evidence="8 14" id="KW-0808">Transferase</keyword>
<comment type="catalytic activity">
    <reaction evidence="13">
        <text>L-serine + acetyl-CoA = O-acetyl-L-serine + CoA</text>
        <dbReference type="Rhea" id="RHEA:24560"/>
        <dbReference type="ChEBI" id="CHEBI:33384"/>
        <dbReference type="ChEBI" id="CHEBI:57287"/>
        <dbReference type="ChEBI" id="CHEBI:57288"/>
        <dbReference type="ChEBI" id="CHEBI:58340"/>
        <dbReference type="EC" id="2.3.1.30"/>
    </reaction>
</comment>
<evidence type="ECO:0000256" key="10">
    <source>
        <dbReference type="ARBA" id="ARBA00022833"/>
    </source>
</evidence>
<dbReference type="PROSITE" id="PS00133">
    <property type="entry name" value="CARBOXYPEPT_ZN_2"/>
    <property type="match status" value="1"/>
</dbReference>
<evidence type="ECO:0000256" key="6">
    <source>
        <dbReference type="ARBA" id="ARBA00018522"/>
    </source>
</evidence>
<dbReference type="GO" id="GO:0005737">
    <property type="term" value="C:cytoplasm"/>
    <property type="evidence" value="ECO:0007669"/>
    <property type="project" value="InterPro"/>
</dbReference>
<dbReference type="FunFam" id="2.160.10.10:FF:000007">
    <property type="entry name" value="Serine acetyltransferase"/>
    <property type="match status" value="1"/>
</dbReference>
<dbReference type="InterPro" id="IPR042122">
    <property type="entry name" value="Ser_AcTrfase_N_sf"/>
</dbReference>
<dbReference type="GO" id="GO:0046872">
    <property type="term" value="F:metal ion binding"/>
    <property type="evidence" value="ECO:0007669"/>
    <property type="project" value="UniProtKB-KW"/>
</dbReference>
<dbReference type="InterPro" id="IPR053376">
    <property type="entry name" value="Serine_acetyltransferase"/>
</dbReference>
<dbReference type="Pfam" id="PF00132">
    <property type="entry name" value="Hexapep"/>
    <property type="match status" value="1"/>
</dbReference>
<evidence type="ECO:0000256" key="12">
    <source>
        <dbReference type="ARBA" id="ARBA00023315"/>
    </source>
</evidence>
<keyword evidence="7" id="KW-0028">Amino-acid biosynthesis</keyword>
<keyword evidence="9" id="KW-0479">Metal-binding</keyword>
<dbReference type="PANTHER" id="PTHR42811">
    <property type="entry name" value="SERINE ACETYLTRANSFERASE"/>
    <property type="match status" value="1"/>
</dbReference>
<comment type="similarity">
    <text evidence="4">Belongs to the transferase hexapeptide repeat family.</text>
</comment>
<comment type="cofactor">
    <cofactor evidence="1">
        <name>Zn(2+)</name>
        <dbReference type="ChEBI" id="CHEBI:29105"/>
    </cofactor>
</comment>
<evidence type="ECO:0000256" key="11">
    <source>
        <dbReference type="ARBA" id="ARBA00023192"/>
    </source>
</evidence>
<comment type="similarity">
    <text evidence="3">Belongs to the peptidase M14 family.</text>
</comment>
<evidence type="ECO:0000256" key="13">
    <source>
        <dbReference type="ARBA" id="ARBA00049486"/>
    </source>
</evidence>
<dbReference type="Gene3D" id="1.10.3130.10">
    <property type="entry name" value="serine acetyltransferase, domain 1"/>
    <property type="match status" value="1"/>
</dbReference>
<evidence type="ECO:0000256" key="8">
    <source>
        <dbReference type="ARBA" id="ARBA00022679"/>
    </source>
</evidence>
<dbReference type="Gene3D" id="2.160.10.10">
    <property type="entry name" value="Hexapeptide repeat proteins"/>
    <property type="match status" value="1"/>
</dbReference>
<dbReference type="InterPro" id="IPR045304">
    <property type="entry name" value="LbH_SAT"/>
</dbReference>
<sequence length="256" mass="28368">MGFFKDLNENYEVIKERDPAIHSKAEVLLYPYFQALRSYKRAHKLYLKGHYFLARWISQRAARKTNIEIHPGATIGKGFFIDHGHGVVIGETAEIGDNVSMYHGVTLGGTGKDSGKRHPTVGNNVTICAGATILGPVKIGDNAVIGAESFVLKDVPHDTTVVGAPARIVKRKTGDSIISYDEHGNIKKIQEDKGQRTFERCVVTNKIIEKRTNHDNECPLKGQHMPEQCGKCPVTHDEFEDGSKGHPAWLSEKKAQ</sequence>
<dbReference type="CDD" id="cd03354">
    <property type="entry name" value="LbH_SAT"/>
    <property type="match status" value="1"/>
</dbReference>
<dbReference type="InterPro" id="IPR011004">
    <property type="entry name" value="Trimer_LpxA-like_sf"/>
</dbReference>
<keyword evidence="12 14" id="KW-0012">Acyltransferase</keyword>
<evidence type="ECO:0000256" key="9">
    <source>
        <dbReference type="ARBA" id="ARBA00022723"/>
    </source>
</evidence>
<protein>
    <recommendedName>
        <fullName evidence="6">Serine acetyltransferase</fullName>
        <ecNumber evidence="5">2.3.1.30</ecNumber>
    </recommendedName>
</protein>